<dbReference type="Pfam" id="PF03099">
    <property type="entry name" value="BPL_LplA_LipB"/>
    <property type="match status" value="1"/>
</dbReference>
<reference evidence="3" key="1">
    <citation type="submission" date="2019-10" db="EMBL/GenBank/DDBJ databases">
        <authorList>
            <person name="Nor Muhammad N."/>
        </authorList>
    </citation>
    <scope>NUCLEOTIDE SEQUENCE</scope>
</reference>
<dbReference type="SUPFAM" id="SSF55681">
    <property type="entry name" value="Class II aaRS and biotin synthetases"/>
    <property type="match status" value="1"/>
</dbReference>
<dbReference type="InterPro" id="IPR045864">
    <property type="entry name" value="aa-tRNA-synth_II/BPL/LPL"/>
</dbReference>
<dbReference type="PANTHER" id="PTHR12835:SF5">
    <property type="entry name" value="BIOTIN--PROTEIN LIGASE"/>
    <property type="match status" value="1"/>
</dbReference>
<dbReference type="GO" id="GO:0004077">
    <property type="term" value="F:biotin--[biotin carboxyl-carrier protein] ligase activity"/>
    <property type="evidence" value="ECO:0007669"/>
    <property type="project" value="TreeGrafter"/>
</dbReference>
<dbReference type="Gene3D" id="3.30.930.10">
    <property type="entry name" value="Bira Bifunctional Protein, Domain 2"/>
    <property type="match status" value="2"/>
</dbReference>
<protein>
    <submittedName>
        <fullName evidence="3">HrpX</fullName>
    </submittedName>
</protein>
<feature type="domain" description="BPL/LPL catalytic" evidence="1">
    <location>
        <begin position="390"/>
        <end position="480"/>
    </location>
</feature>
<evidence type="ECO:0000313" key="3">
    <source>
        <dbReference type="EMBL" id="VWO99483.1"/>
    </source>
</evidence>
<dbReference type="InterPro" id="IPR019197">
    <property type="entry name" value="Biotin-prot_ligase_N"/>
</dbReference>
<accession>A0A5K1K1G5</accession>
<evidence type="ECO:0000259" key="1">
    <source>
        <dbReference type="Pfam" id="PF03099"/>
    </source>
</evidence>
<proteinExistence type="predicted"/>
<feature type="domain" description="Biotin-protein ligase N-terminal" evidence="2">
    <location>
        <begin position="1"/>
        <end position="92"/>
    </location>
</feature>
<dbReference type="GO" id="GO:0005737">
    <property type="term" value="C:cytoplasm"/>
    <property type="evidence" value="ECO:0007669"/>
    <property type="project" value="TreeGrafter"/>
</dbReference>
<name>A0A5K1K1G5_9APHY</name>
<dbReference type="Pfam" id="PF09825">
    <property type="entry name" value="BPL_N"/>
    <property type="match status" value="1"/>
</dbReference>
<organism evidence="3">
    <name type="scientific">Ganoderma boninense</name>
    <dbReference type="NCBI Taxonomy" id="34458"/>
    <lineage>
        <taxon>Eukaryota</taxon>
        <taxon>Fungi</taxon>
        <taxon>Dikarya</taxon>
        <taxon>Basidiomycota</taxon>
        <taxon>Agaricomycotina</taxon>
        <taxon>Agaricomycetes</taxon>
        <taxon>Polyporales</taxon>
        <taxon>Polyporaceae</taxon>
        <taxon>Ganoderma</taxon>
    </lineage>
</organism>
<dbReference type="PANTHER" id="PTHR12835">
    <property type="entry name" value="BIOTIN PROTEIN LIGASE"/>
    <property type="match status" value="1"/>
</dbReference>
<evidence type="ECO:0000259" key="2">
    <source>
        <dbReference type="Pfam" id="PF09825"/>
    </source>
</evidence>
<gene>
    <name evidence="3" type="primary">Q9FD00</name>
</gene>
<sequence>MNVLVYSGPDTAPTPLAHTFASLRTLLAPNYAIQPIDQKALQTQPWQASCALLALPPFQPSSFPKPFTPAARVEIQRFVAGGGRLLVLGTGVRVAAKHAPGAGGVLALSTQLASVGITSPDISSLEDKLTLEDEGVERLAFSLVPSSLSEEVDATSIRLTDGSLLEGVLRAGALDIPRTVASSGRLKPLAHYTGSDSSDVAGMKASVGRGTVAFWSARIEGPVNGHPAREQIRLQTLRMTLEALGLHLPEQASQESPTIPRPMPQILTGAPWRAGVVDTIIHALEVPDLSPVAPYTLKDRRDTFLFHPPEASARVFAEQREAVKTLSNDPETWNPKHIVVYSDNSVPSNDLTPKFDISTYYEELKIARETRGCRKTYTDGTWGTGEALLYGEIVTSTQTMLDKNTYLLDTLPTPFLSIASTQLTGRGRGANIWLSPPGCLMFSLLLRFPLSALPAQKIVFIQYLFALAVAEACRGDGVLGDDAGSREEARRDSRQCNFGAGKAEVIIGCGLNVLNDPPILSLGQLLRGGCTPPTMERTLAAIMTRFERMWEDFLSARGSFEPFMDLYLERWLHSDQEVMLTTVTPPRKVRIVGITPDHGLLRTLPDPGRDGSMEYIDLQPDGNSFDLLAGLIKAKA</sequence>
<dbReference type="AlphaFoldDB" id="A0A5K1K1G5"/>
<dbReference type="EMBL" id="LR727675">
    <property type="protein sequence ID" value="VWO99483.1"/>
    <property type="molecule type" value="Genomic_DNA"/>
</dbReference>
<dbReference type="InterPro" id="IPR004143">
    <property type="entry name" value="BPL_LPL_catalytic"/>
</dbReference>